<accession>C4JQW5</accession>
<dbReference type="InterPro" id="IPR053178">
    <property type="entry name" value="Osmoadaptation_assoc"/>
</dbReference>
<dbReference type="AlphaFoldDB" id="C4JQW5"/>
<dbReference type="STRING" id="336963.C4JQW5"/>
<dbReference type="SUPFAM" id="SSF57701">
    <property type="entry name" value="Zn2/Cys6 DNA-binding domain"/>
    <property type="match status" value="1"/>
</dbReference>
<dbReference type="PANTHER" id="PTHR38111:SF9">
    <property type="entry name" value="ZN(2)-C6 FUNGAL-TYPE DOMAIN-CONTAINING PROTEIN"/>
    <property type="match status" value="1"/>
</dbReference>
<dbReference type="RefSeq" id="XP_002543930.1">
    <property type="nucleotide sequence ID" value="XM_002543884.1"/>
</dbReference>
<reference evidence="7" key="1">
    <citation type="journal article" date="2009" name="Genome Res.">
        <title>Comparative genomic analyses of the human fungal pathogens Coccidioides and their relatives.</title>
        <authorList>
            <person name="Sharpton T.J."/>
            <person name="Stajich J.E."/>
            <person name="Rounsley S.D."/>
            <person name="Gardner M.J."/>
            <person name="Wortman J.R."/>
            <person name="Jordar V.S."/>
            <person name="Maiti R."/>
            <person name="Kodira C.D."/>
            <person name="Neafsey D.E."/>
            <person name="Zeng Q."/>
            <person name="Hung C.-Y."/>
            <person name="McMahan C."/>
            <person name="Muszewska A."/>
            <person name="Grynberg M."/>
            <person name="Mandel M.A."/>
            <person name="Kellner E.M."/>
            <person name="Barker B.M."/>
            <person name="Galgiani J.N."/>
            <person name="Orbach M.J."/>
            <person name="Kirkland T.N."/>
            <person name="Cole G.T."/>
            <person name="Henn M.R."/>
            <person name="Birren B.W."/>
            <person name="Taylor J.W."/>
        </authorList>
    </citation>
    <scope>NUCLEOTIDE SEQUENCE [LARGE SCALE GENOMIC DNA]</scope>
    <source>
        <strain evidence="7">UAMH 1704</strain>
    </source>
</reference>
<dbReference type="KEGG" id="ure:UREG_03447"/>
<protein>
    <recommendedName>
        <fullName evidence="5">Zn(2)-C6 fungal-type domain-containing protein</fullName>
    </recommendedName>
</protein>
<evidence type="ECO:0000313" key="6">
    <source>
        <dbReference type="EMBL" id="EEP78601.1"/>
    </source>
</evidence>
<dbReference type="Proteomes" id="UP000002058">
    <property type="component" value="Unassembled WGS sequence"/>
</dbReference>
<evidence type="ECO:0000256" key="4">
    <source>
        <dbReference type="ARBA" id="ARBA00023242"/>
    </source>
</evidence>
<evidence type="ECO:0000256" key="2">
    <source>
        <dbReference type="ARBA" id="ARBA00023125"/>
    </source>
</evidence>
<evidence type="ECO:0000256" key="3">
    <source>
        <dbReference type="ARBA" id="ARBA00023163"/>
    </source>
</evidence>
<dbReference type="InterPro" id="IPR036864">
    <property type="entry name" value="Zn2-C6_fun-type_DNA-bd_sf"/>
</dbReference>
<dbReference type="GeneID" id="8442021"/>
<dbReference type="HOGENOM" id="CLU_1090687_0_0_1"/>
<dbReference type="Gene3D" id="4.10.240.10">
    <property type="entry name" value="Zn(2)-C6 fungal-type DNA-binding domain"/>
    <property type="match status" value="1"/>
</dbReference>
<dbReference type="eggNOG" id="ENOG502SV7J">
    <property type="taxonomic scope" value="Eukaryota"/>
</dbReference>
<dbReference type="PANTHER" id="PTHR38111">
    <property type="entry name" value="ZN(2)-C6 FUNGAL-TYPE DOMAIN-CONTAINING PROTEIN-RELATED"/>
    <property type="match status" value="1"/>
</dbReference>
<feature type="domain" description="Zn(2)-C6 fungal-type" evidence="5">
    <location>
        <begin position="15"/>
        <end position="43"/>
    </location>
</feature>
<dbReference type="EMBL" id="CH476616">
    <property type="protein sequence ID" value="EEP78601.1"/>
    <property type="molecule type" value="Genomic_DNA"/>
</dbReference>
<dbReference type="GO" id="GO:0008270">
    <property type="term" value="F:zinc ion binding"/>
    <property type="evidence" value="ECO:0007669"/>
    <property type="project" value="InterPro"/>
</dbReference>
<evidence type="ECO:0000259" key="5">
    <source>
        <dbReference type="PROSITE" id="PS50048"/>
    </source>
</evidence>
<dbReference type="InParanoid" id="C4JQW5"/>
<keyword evidence="4" id="KW-0539">Nucleus</keyword>
<dbReference type="CDD" id="cd00067">
    <property type="entry name" value="GAL4"/>
    <property type="match status" value="1"/>
</dbReference>
<keyword evidence="1" id="KW-0805">Transcription regulation</keyword>
<keyword evidence="3" id="KW-0804">Transcription</keyword>
<proteinExistence type="predicted"/>
<dbReference type="InterPro" id="IPR021858">
    <property type="entry name" value="Fun_TF"/>
</dbReference>
<organism evidence="6 7">
    <name type="scientific">Uncinocarpus reesii (strain UAMH 1704)</name>
    <dbReference type="NCBI Taxonomy" id="336963"/>
    <lineage>
        <taxon>Eukaryota</taxon>
        <taxon>Fungi</taxon>
        <taxon>Dikarya</taxon>
        <taxon>Ascomycota</taxon>
        <taxon>Pezizomycotina</taxon>
        <taxon>Eurotiomycetes</taxon>
        <taxon>Eurotiomycetidae</taxon>
        <taxon>Onygenales</taxon>
        <taxon>Onygenaceae</taxon>
        <taxon>Uncinocarpus</taxon>
    </lineage>
</organism>
<dbReference type="Pfam" id="PF00172">
    <property type="entry name" value="Zn_clus"/>
    <property type="match status" value="1"/>
</dbReference>
<dbReference type="InterPro" id="IPR001138">
    <property type="entry name" value="Zn2Cys6_DnaBD"/>
</dbReference>
<name>C4JQW5_UNCRE</name>
<dbReference type="GO" id="GO:0003677">
    <property type="term" value="F:DNA binding"/>
    <property type="evidence" value="ECO:0007669"/>
    <property type="project" value="UniProtKB-KW"/>
</dbReference>
<dbReference type="VEuPathDB" id="FungiDB:UREG_03447"/>
<gene>
    <name evidence="6" type="ORF">UREG_03447</name>
</gene>
<dbReference type="OrthoDB" id="19261at2759"/>
<dbReference type="Pfam" id="PF11951">
    <property type="entry name" value="Fungal_trans_2"/>
    <property type="match status" value="1"/>
</dbReference>
<dbReference type="PROSITE" id="PS50048">
    <property type="entry name" value="ZN2_CY6_FUNGAL_2"/>
    <property type="match status" value="1"/>
</dbReference>
<keyword evidence="2" id="KW-0238">DNA-binding</keyword>
<evidence type="ECO:0000313" key="7">
    <source>
        <dbReference type="Proteomes" id="UP000002058"/>
    </source>
</evidence>
<evidence type="ECO:0000256" key="1">
    <source>
        <dbReference type="ARBA" id="ARBA00023015"/>
    </source>
</evidence>
<keyword evidence="7" id="KW-1185">Reference proteome</keyword>
<sequence length="255" mass="28783">MGETKSSPNAQHQPQCQTCRKRRLRCDSTKPACRKCISKGFECPGYGTKKPLVWLQGGGNQNQYLGEQNVAPFERKARKKGRPKLLVAEDTPVVHEDKASKLQLSKIRGLKSSSDSIASDITIFYPPDVKLIVRTLWYFAIHKAVRSQSKGQIEFSREVYQYKDRTFKSLTKDLLNPQARLSDDTLVCVLALFLAEMQQSATGEWWPHFEGAKKIIDLRGGLRSVSLQNPGLKATLAYFMLQVHPLFPLTCEPPC</sequence>
<dbReference type="GO" id="GO:0000981">
    <property type="term" value="F:DNA-binding transcription factor activity, RNA polymerase II-specific"/>
    <property type="evidence" value="ECO:0007669"/>
    <property type="project" value="InterPro"/>
</dbReference>